<dbReference type="InterPro" id="IPR027465">
    <property type="entry name" value="TIMP_C"/>
</dbReference>
<keyword evidence="7" id="KW-0646">Protease inhibitor</keyword>
<reference evidence="14" key="3">
    <citation type="submission" date="2025-09" db="UniProtKB">
        <authorList>
            <consortium name="Ensembl"/>
        </authorList>
    </citation>
    <scope>IDENTIFICATION</scope>
    <source>
        <strain evidence="14">Thoroughbred</strain>
    </source>
</reference>
<dbReference type="AlphaFoldDB" id="F7BEE7"/>
<evidence type="ECO:0000256" key="5">
    <source>
        <dbReference type="ARBA" id="ARBA00022525"/>
    </source>
</evidence>
<dbReference type="Bgee" id="ENSECAG00000011834">
    <property type="expression patterns" value="Expressed in articular cartilage of joint and 23 other cell types or tissues"/>
</dbReference>
<evidence type="ECO:0000256" key="6">
    <source>
        <dbReference type="ARBA" id="ARBA00022608"/>
    </source>
</evidence>
<dbReference type="GeneTree" id="ENSGT00940000158348"/>
<reference evidence="14 15" key="1">
    <citation type="journal article" date="2009" name="Science">
        <title>Genome sequence, comparative analysis, and population genetics of the domestic horse.</title>
        <authorList>
            <consortium name="Broad Institute Genome Sequencing Platform"/>
            <consortium name="Broad Institute Whole Genome Assembly Team"/>
            <person name="Wade C.M."/>
            <person name="Giulotto E."/>
            <person name="Sigurdsson S."/>
            <person name="Zoli M."/>
            <person name="Gnerre S."/>
            <person name="Imsland F."/>
            <person name="Lear T.L."/>
            <person name="Adelson D.L."/>
            <person name="Bailey E."/>
            <person name="Bellone R.R."/>
            <person name="Bloecker H."/>
            <person name="Distl O."/>
            <person name="Edgar R.C."/>
            <person name="Garber M."/>
            <person name="Leeb T."/>
            <person name="Mauceli E."/>
            <person name="MacLeod J.N."/>
            <person name="Penedo M.C.T."/>
            <person name="Raison J.M."/>
            <person name="Sharpe T."/>
            <person name="Vogel J."/>
            <person name="Andersson L."/>
            <person name="Antczak D.F."/>
            <person name="Biagi T."/>
            <person name="Binns M.M."/>
            <person name="Chowdhary B.P."/>
            <person name="Coleman S.J."/>
            <person name="Della Valle G."/>
            <person name="Fryc S."/>
            <person name="Guerin G."/>
            <person name="Hasegawa T."/>
            <person name="Hill E.W."/>
            <person name="Jurka J."/>
            <person name="Kiialainen A."/>
            <person name="Lindgren G."/>
            <person name="Liu J."/>
            <person name="Magnani E."/>
            <person name="Mickelson J.R."/>
            <person name="Murray J."/>
            <person name="Nergadze S.G."/>
            <person name="Onofrio R."/>
            <person name="Pedroni S."/>
            <person name="Piras M.F."/>
            <person name="Raudsepp T."/>
            <person name="Rocchi M."/>
            <person name="Roeed K.H."/>
            <person name="Ryder O.A."/>
            <person name="Searle S."/>
            <person name="Skow L."/>
            <person name="Swinburne J.E."/>
            <person name="Syvaenen A.C."/>
            <person name="Tozaki T."/>
            <person name="Valberg S.J."/>
            <person name="Vaudin M."/>
            <person name="White J.R."/>
            <person name="Zody M.C."/>
            <person name="Lander E.S."/>
            <person name="Lindblad-Toh K."/>
        </authorList>
    </citation>
    <scope>NUCLEOTIDE SEQUENCE [LARGE SCALE GENOMIC DNA]</scope>
    <source>
        <strain evidence="14 15">Thoroughbred</strain>
    </source>
</reference>
<dbReference type="GO" id="GO:0009725">
    <property type="term" value="P:response to hormone"/>
    <property type="evidence" value="ECO:0000318"/>
    <property type="project" value="GO_Central"/>
</dbReference>
<sequence length="301" mass="32871">MTAPTFFFLISVKGANLEESAPLPTERGQALRPGKAELRVWEEPPRPCPPRGTLEGGGWADSEAKGAGGAGHAHRHPGAEPVLIPCILCDISQVAQPHLVPTCSSVGRGVASIPAASERVCSRPLIRAKAVSEKEVDSGNDIYGNPIKRIQYEIKQIKMFKGPDKDIEFIYTAPSSAVCGVSLDVGGKKEYLIAGKAEGNGKMHITLCDFIVPWDTLSTTQKKSLNHRYQMGCECKITRCPMIPCYISSPDECLWMDWVTEKNINGHQAKFFACIKRSDGSCAWYRGAAPPKQEFLDIEDP</sequence>
<dbReference type="SUPFAM" id="SSF50242">
    <property type="entry name" value="TIMP-like"/>
    <property type="match status" value="1"/>
</dbReference>
<protein>
    <recommendedName>
        <fullName evidence="4">Metalloproteinase inhibitor 2</fullName>
    </recommendedName>
    <alternativeName>
        <fullName evidence="10">Tissue inhibitor of metalloproteinases 2</fullName>
    </alternativeName>
</protein>
<feature type="disulfide bond" evidence="11">
    <location>
        <begin position="235"/>
        <end position="282"/>
    </location>
</feature>
<dbReference type="PANTHER" id="PTHR11844:SF24">
    <property type="entry name" value="METALLOPROTEINASE INHIBITOR 2"/>
    <property type="match status" value="1"/>
</dbReference>
<dbReference type="GO" id="GO:0031012">
    <property type="term" value="C:extracellular matrix"/>
    <property type="evidence" value="ECO:0000318"/>
    <property type="project" value="GO_Central"/>
</dbReference>
<dbReference type="GO" id="GO:0034097">
    <property type="term" value="P:response to cytokine"/>
    <property type="evidence" value="ECO:0000318"/>
    <property type="project" value="GO_Central"/>
</dbReference>
<dbReference type="VGNC" id="VGNC:56500">
    <property type="gene designation" value="TIMP2"/>
</dbReference>
<evidence type="ECO:0000256" key="4">
    <source>
        <dbReference type="ARBA" id="ARBA00013520"/>
    </source>
</evidence>
<feature type="disulfide bond" evidence="11">
    <location>
        <begin position="240"/>
        <end position="245"/>
    </location>
</feature>
<feature type="region of interest" description="Disordered" evidence="12">
    <location>
        <begin position="41"/>
        <end position="75"/>
    </location>
</feature>
<comment type="similarity">
    <text evidence="2">Belongs to the protease inhibitor I35 (TIMP) family.</text>
</comment>
<feature type="domain" description="NTR" evidence="13">
    <location>
        <begin position="103"/>
        <end position="233"/>
    </location>
</feature>
<evidence type="ECO:0000259" key="13">
    <source>
        <dbReference type="PROSITE" id="PS50189"/>
    </source>
</evidence>
<dbReference type="GO" id="GO:0051045">
    <property type="term" value="P:negative regulation of membrane protein ectodomain proteolysis"/>
    <property type="evidence" value="ECO:0000318"/>
    <property type="project" value="GO_Central"/>
</dbReference>
<dbReference type="Ensembl" id="ENSECAT00000012352.4">
    <property type="protein sequence ID" value="ENSECAP00000009754.3"/>
    <property type="gene ID" value="ENSECAG00000060149.1"/>
</dbReference>
<dbReference type="GO" id="GO:0008270">
    <property type="term" value="F:zinc ion binding"/>
    <property type="evidence" value="ECO:0007669"/>
    <property type="project" value="Ensembl"/>
</dbReference>
<evidence type="ECO:0000256" key="9">
    <source>
        <dbReference type="ARBA" id="ARBA00023215"/>
    </source>
</evidence>
<dbReference type="ExpressionAtlas" id="F7BEE7">
    <property type="expression patterns" value="baseline"/>
</dbReference>
<evidence type="ECO:0000256" key="3">
    <source>
        <dbReference type="ARBA" id="ARBA00011847"/>
    </source>
</evidence>
<gene>
    <name evidence="14 16" type="primary">TIMP2</name>
</gene>
<evidence type="ECO:0000313" key="15">
    <source>
        <dbReference type="Proteomes" id="UP000002281"/>
    </source>
</evidence>
<evidence type="ECO:0000256" key="2">
    <source>
        <dbReference type="ARBA" id="ARBA00011027"/>
    </source>
</evidence>
<organism evidence="14 15">
    <name type="scientific">Equus caballus</name>
    <name type="common">Horse</name>
    <dbReference type="NCBI Taxonomy" id="9796"/>
    <lineage>
        <taxon>Eukaryota</taxon>
        <taxon>Metazoa</taxon>
        <taxon>Chordata</taxon>
        <taxon>Craniata</taxon>
        <taxon>Vertebrata</taxon>
        <taxon>Euteleostomi</taxon>
        <taxon>Mammalia</taxon>
        <taxon>Eutheria</taxon>
        <taxon>Laurasiatheria</taxon>
        <taxon>Perissodactyla</taxon>
        <taxon>Equidae</taxon>
        <taxon>Equus</taxon>
    </lineage>
</organism>
<reference evidence="14" key="2">
    <citation type="submission" date="2025-08" db="UniProtKB">
        <authorList>
            <consortium name="Ensembl"/>
        </authorList>
    </citation>
    <scope>IDENTIFICATION</scope>
    <source>
        <strain evidence="14">Thoroughbred</strain>
    </source>
</reference>
<evidence type="ECO:0000256" key="10">
    <source>
        <dbReference type="ARBA" id="ARBA00030102"/>
    </source>
</evidence>
<proteinExistence type="inferred from homology"/>
<evidence type="ECO:0000313" key="14">
    <source>
        <dbReference type="Ensembl" id="ENSECAP00000009754.3"/>
    </source>
</evidence>
<keyword evidence="8 11" id="KW-1015">Disulfide bond</keyword>
<name>F7BEE7_HORSE</name>
<dbReference type="InterPro" id="IPR001134">
    <property type="entry name" value="Netrin_domain"/>
</dbReference>
<evidence type="ECO:0000313" key="16">
    <source>
        <dbReference type="VGNC" id="VGNC:56500"/>
    </source>
</evidence>
<dbReference type="Gene3D" id="2.40.50.120">
    <property type="match status" value="1"/>
</dbReference>
<dbReference type="GO" id="GO:0002020">
    <property type="term" value="F:protease binding"/>
    <property type="evidence" value="ECO:0007669"/>
    <property type="project" value="Ensembl"/>
</dbReference>
<evidence type="ECO:0000256" key="11">
    <source>
        <dbReference type="PIRSR" id="PIRSR601820-3"/>
    </source>
</evidence>
<evidence type="ECO:0000256" key="12">
    <source>
        <dbReference type="SAM" id="MobiDB-lite"/>
    </source>
</evidence>
<accession>F7BEE7</accession>
<dbReference type="GO" id="GO:0008191">
    <property type="term" value="F:metalloendopeptidase inhibitor activity"/>
    <property type="evidence" value="ECO:0000318"/>
    <property type="project" value="GO_Central"/>
</dbReference>
<dbReference type="PANTHER" id="PTHR11844">
    <property type="entry name" value="METALLOPROTEASE INHIBITOR"/>
    <property type="match status" value="1"/>
</dbReference>
<keyword evidence="15" id="KW-1185">Reference proteome</keyword>
<feature type="disulfide bond" evidence="11">
    <location>
        <begin position="253"/>
        <end position="274"/>
    </location>
</feature>
<comment type="subunit">
    <text evidence="3">Interacts (via the C-terminal) with MMP2 (via the C-terminal PEX domain); the interaction inhibits the MMP2 activity.</text>
</comment>
<dbReference type="PROSITE" id="PS50189">
    <property type="entry name" value="NTR"/>
    <property type="match status" value="1"/>
</dbReference>
<dbReference type="CDD" id="cd03585">
    <property type="entry name" value="NTR_TIMP"/>
    <property type="match status" value="1"/>
</dbReference>
<dbReference type="FunFam" id="2.40.50.120:FF:000007">
    <property type="entry name" value="Metalloproteinase inhibitor 2"/>
    <property type="match status" value="1"/>
</dbReference>
<keyword evidence="9" id="KW-0481">Metalloenzyme inhibitor</keyword>
<comment type="subcellular location">
    <subcellularLocation>
        <location evidence="1">Secreted</location>
    </subcellularLocation>
</comment>
<dbReference type="Proteomes" id="UP000002281">
    <property type="component" value="Chromosome 11"/>
</dbReference>
<dbReference type="FunFam" id="3.90.370.10:FF:000001">
    <property type="entry name" value="Metalloproteinase inhibitor 3"/>
    <property type="match status" value="1"/>
</dbReference>
<evidence type="ECO:0000256" key="7">
    <source>
        <dbReference type="ARBA" id="ARBA00022690"/>
    </source>
</evidence>
<dbReference type="InterPro" id="IPR001820">
    <property type="entry name" value="TIMP"/>
</dbReference>
<dbReference type="GO" id="GO:0005615">
    <property type="term" value="C:extracellular space"/>
    <property type="evidence" value="ECO:0000318"/>
    <property type="project" value="GO_Central"/>
</dbReference>
<keyword evidence="6" id="KW-0483">Metalloprotease inhibitor</keyword>
<dbReference type="Pfam" id="PF00965">
    <property type="entry name" value="TIMP"/>
    <property type="match status" value="1"/>
</dbReference>
<dbReference type="InterPro" id="IPR008993">
    <property type="entry name" value="TIMP-like_OB-fold"/>
</dbReference>
<dbReference type="Gene3D" id="3.90.370.10">
    <property type="entry name" value="Tissue inhibitor of metalloproteinase-1. Chain B, domain 1"/>
    <property type="match status" value="1"/>
</dbReference>
<dbReference type="SMART" id="SM00206">
    <property type="entry name" value="NTR"/>
    <property type="match status" value="1"/>
</dbReference>
<evidence type="ECO:0000256" key="1">
    <source>
        <dbReference type="ARBA" id="ARBA00004613"/>
    </source>
</evidence>
<dbReference type="HOGENOM" id="CLU_084029_0_0_1"/>
<evidence type="ECO:0000256" key="8">
    <source>
        <dbReference type="ARBA" id="ARBA00023157"/>
    </source>
</evidence>
<keyword evidence="5" id="KW-0964">Secreted</keyword>